<dbReference type="EMBL" id="AWSV01000151">
    <property type="protein sequence ID" value="ERI81860.1"/>
    <property type="molecule type" value="Genomic_DNA"/>
</dbReference>
<evidence type="ECO:0000313" key="2">
    <source>
        <dbReference type="Proteomes" id="UP000016496"/>
    </source>
</evidence>
<dbReference type="PATRIC" id="fig|1321819.3.peg.2646"/>
<organism evidence="1 2">
    <name type="scientific">Bacteroides pyogenes F0041</name>
    <dbReference type="NCBI Taxonomy" id="1321819"/>
    <lineage>
        <taxon>Bacteria</taxon>
        <taxon>Pseudomonadati</taxon>
        <taxon>Bacteroidota</taxon>
        <taxon>Bacteroidia</taxon>
        <taxon>Bacteroidales</taxon>
        <taxon>Bacteroidaceae</taxon>
        <taxon>Bacteroides</taxon>
    </lineage>
</organism>
<reference evidence="1 2" key="1">
    <citation type="submission" date="2013-08" db="EMBL/GenBank/DDBJ databases">
        <authorList>
            <person name="Weinstock G."/>
            <person name="Sodergren E."/>
            <person name="Wylie T."/>
            <person name="Fulton L."/>
            <person name="Fulton R."/>
            <person name="Fronick C."/>
            <person name="O'Laughlin M."/>
            <person name="Godfrey J."/>
            <person name="Miner T."/>
            <person name="Herter B."/>
            <person name="Appelbaum E."/>
            <person name="Cordes M."/>
            <person name="Lek S."/>
            <person name="Wollam A."/>
            <person name="Pepin K.H."/>
            <person name="Palsikar V.B."/>
            <person name="Mitreva M."/>
            <person name="Wilson R.K."/>
        </authorList>
    </citation>
    <scope>NUCLEOTIDE SEQUENCE [LARGE SCALE GENOMIC DNA]</scope>
    <source>
        <strain evidence="1 2">F0041</strain>
    </source>
</reference>
<name>U2CBF3_9BACE</name>
<accession>U2CBF3</accession>
<dbReference type="HOGENOM" id="CLU_2987162_0_0_10"/>
<dbReference type="Proteomes" id="UP000016496">
    <property type="component" value="Unassembled WGS sequence"/>
</dbReference>
<sequence>MLAVCGKGDSGVVRSILEAADSIFGIAEKVRNGNVKSSFPAVNVMLAACCGSDDCMV</sequence>
<dbReference type="AlphaFoldDB" id="U2CBF3"/>
<comment type="caution">
    <text evidence="1">The sequence shown here is derived from an EMBL/GenBank/DDBJ whole genome shotgun (WGS) entry which is preliminary data.</text>
</comment>
<proteinExistence type="predicted"/>
<evidence type="ECO:0000313" key="1">
    <source>
        <dbReference type="EMBL" id="ERI81860.1"/>
    </source>
</evidence>
<gene>
    <name evidence="1" type="ORF">HMPREF1981_02866</name>
</gene>
<protein>
    <submittedName>
        <fullName evidence="1">Uncharacterized protein</fullName>
    </submittedName>
</protein>